<dbReference type="EMBL" id="QENQ01000001">
    <property type="protein sequence ID" value="PVX27970.1"/>
    <property type="molecule type" value="Genomic_DNA"/>
</dbReference>
<keyword evidence="4 7" id="KW-0812">Transmembrane</keyword>
<name>A0A2U0S9F9_9SPHN</name>
<evidence type="ECO:0000256" key="7">
    <source>
        <dbReference type="SAM" id="Phobius"/>
    </source>
</evidence>
<keyword evidence="9" id="KW-1185">Reference proteome</keyword>
<sequence length="459" mass="49871">MMIGAIDWLAREVTLFAAVFMAIGGVDDLLMDAIYIARIWLFRQSHVSADALEGRAPKRFAIFVPAWDESAVIEAMLRSTLQRWPCATYRIYVGTYPNDAATIAAVARVAAEDARVRLVVGTNPGPTTKADCLNSLWRALLRDEAVEQARVDAIVLHDAEDVVDPAELRVFSAYLDMHGAVQLPVVPLVASGSRMVSGHYLDEFAQAHGMALPVRQLLRASMPLAGVGCAIRRDLVQRIADLRGVPFDAASLTEDYELGITLRAMGAPCVFVRAVRGEEATLVAVRAFFPATLSTAVRQKARWMAGIALAGWDRTGWARWRELGDHWMRMRDRRVTLAMPVLALAYGALVLWAISGGLHLAAGTSPPGLEGWAAVLLLVNTGLLAWRLLMRVLLVGSGHGWREALWSIPRMLVANAIALLAARRALGIYIGLLRGGPLRWDKTAHHFPGMGGGADPAAA</sequence>
<feature type="transmembrane region" description="Helical" evidence="7">
    <location>
        <begin position="15"/>
        <end position="37"/>
    </location>
</feature>
<accession>A0A2U0S9F9</accession>
<dbReference type="Pfam" id="PF13641">
    <property type="entry name" value="Glyco_tranf_2_3"/>
    <property type="match status" value="1"/>
</dbReference>
<protein>
    <submittedName>
        <fullName evidence="8">Glycosyl transferase family protein</fullName>
    </submittedName>
</protein>
<evidence type="ECO:0000256" key="3">
    <source>
        <dbReference type="ARBA" id="ARBA00022679"/>
    </source>
</evidence>
<dbReference type="GO" id="GO:0016020">
    <property type="term" value="C:membrane"/>
    <property type="evidence" value="ECO:0007669"/>
    <property type="project" value="UniProtKB-SubCell"/>
</dbReference>
<dbReference type="SUPFAM" id="SSF53448">
    <property type="entry name" value="Nucleotide-diphospho-sugar transferases"/>
    <property type="match status" value="1"/>
</dbReference>
<evidence type="ECO:0000313" key="8">
    <source>
        <dbReference type="EMBL" id="PVX27970.1"/>
    </source>
</evidence>
<feature type="transmembrane region" description="Helical" evidence="7">
    <location>
        <begin position="337"/>
        <end position="360"/>
    </location>
</feature>
<dbReference type="AlphaFoldDB" id="A0A2U0S9F9"/>
<dbReference type="GO" id="GO:0016757">
    <property type="term" value="F:glycosyltransferase activity"/>
    <property type="evidence" value="ECO:0007669"/>
    <property type="project" value="UniProtKB-KW"/>
</dbReference>
<gene>
    <name evidence="8" type="ORF">DD559_00240</name>
</gene>
<evidence type="ECO:0000256" key="2">
    <source>
        <dbReference type="ARBA" id="ARBA00022676"/>
    </source>
</evidence>
<keyword evidence="3 8" id="KW-0808">Transferase</keyword>
<feature type="transmembrane region" description="Helical" evidence="7">
    <location>
        <begin position="411"/>
        <end position="432"/>
    </location>
</feature>
<evidence type="ECO:0000313" key="9">
    <source>
        <dbReference type="Proteomes" id="UP000245890"/>
    </source>
</evidence>
<dbReference type="InterPro" id="IPR029044">
    <property type="entry name" value="Nucleotide-diphossugar_trans"/>
</dbReference>
<dbReference type="Proteomes" id="UP000245890">
    <property type="component" value="Unassembled WGS sequence"/>
</dbReference>
<dbReference type="OrthoDB" id="5294733at2"/>
<evidence type="ECO:0000256" key="5">
    <source>
        <dbReference type="ARBA" id="ARBA00022989"/>
    </source>
</evidence>
<evidence type="ECO:0000256" key="4">
    <source>
        <dbReference type="ARBA" id="ARBA00022692"/>
    </source>
</evidence>
<keyword evidence="2" id="KW-0328">Glycosyltransferase</keyword>
<keyword evidence="5 7" id="KW-1133">Transmembrane helix</keyword>
<evidence type="ECO:0000256" key="1">
    <source>
        <dbReference type="ARBA" id="ARBA00004141"/>
    </source>
</evidence>
<comment type="subcellular location">
    <subcellularLocation>
        <location evidence="1">Membrane</location>
        <topology evidence="1">Multi-pass membrane protein</topology>
    </subcellularLocation>
</comment>
<feature type="transmembrane region" description="Helical" evidence="7">
    <location>
        <begin position="372"/>
        <end position="390"/>
    </location>
</feature>
<evidence type="ECO:0000256" key="6">
    <source>
        <dbReference type="ARBA" id="ARBA00023136"/>
    </source>
</evidence>
<dbReference type="NCBIfam" id="NF011307">
    <property type="entry name" value="PRK14716.1-5"/>
    <property type="match status" value="1"/>
</dbReference>
<dbReference type="Gene3D" id="3.90.550.10">
    <property type="entry name" value="Spore Coat Polysaccharide Biosynthesis Protein SpsA, Chain A"/>
    <property type="match status" value="1"/>
</dbReference>
<dbReference type="PANTHER" id="PTHR43867">
    <property type="entry name" value="CELLULOSE SYNTHASE CATALYTIC SUBUNIT A [UDP-FORMING]"/>
    <property type="match status" value="1"/>
</dbReference>
<organism evidence="8 9">
    <name type="scientific">Sphingomonas pokkalii</name>
    <dbReference type="NCBI Taxonomy" id="2175090"/>
    <lineage>
        <taxon>Bacteria</taxon>
        <taxon>Pseudomonadati</taxon>
        <taxon>Pseudomonadota</taxon>
        <taxon>Alphaproteobacteria</taxon>
        <taxon>Sphingomonadales</taxon>
        <taxon>Sphingomonadaceae</taxon>
        <taxon>Sphingomonas</taxon>
    </lineage>
</organism>
<comment type="caution">
    <text evidence="8">The sequence shown here is derived from an EMBL/GenBank/DDBJ whole genome shotgun (WGS) entry which is preliminary data.</text>
</comment>
<dbReference type="InterPro" id="IPR050321">
    <property type="entry name" value="Glycosyltr_2/OpgH_subfam"/>
</dbReference>
<dbReference type="PANTHER" id="PTHR43867:SF2">
    <property type="entry name" value="CELLULOSE SYNTHASE CATALYTIC SUBUNIT A [UDP-FORMING]"/>
    <property type="match status" value="1"/>
</dbReference>
<dbReference type="RefSeq" id="WP_116467426.1">
    <property type="nucleotide sequence ID" value="NZ_QENQ01000001.1"/>
</dbReference>
<keyword evidence="6 7" id="KW-0472">Membrane</keyword>
<proteinExistence type="predicted"/>
<reference evidence="8 9" key="1">
    <citation type="submission" date="2018-05" db="EMBL/GenBank/DDBJ databases">
        <title>Description of Sphingomonas pokkalii sp nov, isolated from the rhizosphere of saline tolerant pokkali rice and its draft genome analysis.</title>
        <authorList>
            <person name="Menon R."/>
            <person name="Kumari S."/>
            <person name="Rameshkumar N."/>
        </authorList>
    </citation>
    <scope>NUCLEOTIDE SEQUENCE [LARGE SCALE GENOMIC DNA]</scope>
    <source>
        <strain evidence="8 9">L3B27</strain>
    </source>
</reference>